<organism evidence="8 9">
    <name type="scientific">Ornithinimicrobium cryptoxanthini</name>
    <dbReference type="NCBI Taxonomy" id="2934161"/>
    <lineage>
        <taxon>Bacteria</taxon>
        <taxon>Bacillati</taxon>
        <taxon>Actinomycetota</taxon>
        <taxon>Actinomycetes</taxon>
        <taxon>Micrococcales</taxon>
        <taxon>Ornithinimicrobiaceae</taxon>
        <taxon>Ornithinimicrobium</taxon>
    </lineage>
</organism>
<keyword evidence="3 6" id="KW-0032">Aminotransferase</keyword>
<comment type="similarity">
    <text evidence="2 6">Belongs to the class-I pyridoxal-phosphate-dependent aminotransferase family.</text>
</comment>
<dbReference type="SUPFAM" id="SSF53383">
    <property type="entry name" value="PLP-dependent transferases"/>
    <property type="match status" value="1"/>
</dbReference>
<evidence type="ECO:0000256" key="1">
    <source>
        <dbReference type="ARBA" id="ARBA00001933"/>
    </source>
</evidence>
<evidence type="ECO:0000256" key="4">
    <source>
        <dbReference type="ARBA" id="ARBA00022679"/>
    </source>
</evidence>
<dbReference type="InterPro" id="IPR050596">
    <property type="entry name" value="AspAT/PAT-like"/>
</dbReference>
<evidence type="ECO:0000256" key="5">
    <source>
        <dbReference type="ARBA" id="ARBA00022898"/>
    </source>
</evidence>
<evidence type="ECO:0000256" key="3">
    <source>
        <dbReference type="ARBA" id="ARBA00022576"/>
    </source>
</evidence>
<dbReference type="Pfam" id="PF00155">
    <property type="entry name" value="Aminotran_1_2"/>
    <property type="match status" value="1"/>
</dbReference>
<reference evidence="8" key="1">
    <citation type="submission" date="2022-06" db="EMBL/GenBank/DDBJ databases">
        <title>Ornithinimicrobium JY.X270.</title>
        <authorList>
            <person name="Huang Y."/>
        </authorList>
    </citation>
    <scope>NUCLEOTIDE SEQUENCE</scope>
    <source>
        <strain evidence="8">JY.X270</strain>
    </source>
</reference>
<dbReference type="EMBL" id="CP099490">
    <property type="protein sequence ID" value="USQ76015.1"/>
    <property type="molecule type" value="Genomic_DNA"/>
</dbReference>
<dbReference type="CDD" id="cd00609">
    <property type="entry name" value="AAT_like"/>
    <property type="match status" value="1"/>
</dbReference>
<name>A0ABY4YGW8_9MICO</name>
<dbReference type="GO" id="GO:0008483">
    <property type="term" value="F:transaminase activity"/>
    <property type="evidence" value="ECO:0007669"/>
    <property type="project" value="UniProtKB-KW"/>
</dbReference>
<dbReference type="InterPro" id="IPR015421">
    <property type="entry name" value="PyrdxlP-dep_Trfase_major"/>
</dbReference>
<sequence>MLTPSARSNVEPFYVMEVLAAAAERQRTHGDAISLCAGQPSTPAPQAVREAAARALDGELLGYTQATGILPLREAIAAHHRDWYDIDVTPDDVIVMTGSSGVFTTLFLAAFEPGDTVAMTRPGYPAYRNTLQALGCQVLELDCGPETRYQPTVAMLEALPEPPRGLIVASPANPTGTVIDPEELAAIARWCEEVGCLLISDEIYHGVTYGRPVASAWQTSRQGVVVGSVSKYFSMTGWRLGWAVVPQELRRPLDVLTQNLTICPPAITQYAAVAAFSAQARVELEGHVQRYAVNRDLLLRRLPALGLGSFAPPDGAFYAWCDIAHLTDNSIRWCQDVLAATGVALTPGLDFDTARGHQWVRLSFAGATEEIDEALDRLDASGLLRP</sequence>
<evidence type="ECO:0000256" key="2">
    <source>
        <dbReference type="ARBA" id="ARBA00007441"/>
    </source>
</evidence>
<dbReference type="EC" id="2.6.1.-" evidence="6"/>
<proteinExistence type="inferred from homology"/>
<gene>
    <name evidence="8" type="ORF">NF557_15680</name>
</gene>
<dbReference type="PROSITE" id="PS00105">
    <property type="entry name" value="AA_TRANSFER_CLASS_1"/>
    <property type="match status" value="1"/>
</dbReference>
<evidence type="ECO:0000313" key="9">
    <source>
        <dbReference type="Proteomes" id="UP001056535"/>
    </source>
</evidence>
<evidence type="ECO:0000256" key="6">
    <source>
        <dbReference type="RuleBase" id="RU000481"/>
    </source>
</evidence>
<dbReference type="RefSeq" id="WP_252620643.1">
    <property type="nucleotide sequence ID" value="NZ_CP099490.1"/>
</dbReference>
<dbReference type="PANTHER" id="PTHR46383:SF2">
    <property type="entry name" value="AMINOTRANSFERASE"/>
    <property type="match status" value="1"/>
</dbReference>
<comment type="cofactor">
    <cofactor evidence="1 6">
        <name>pyridoxal 5'-phosphate</name>
        <dbReference type="ChEBI" id="CHEBI:597326"/>
    </cofactor>
</comment>
<dbReference type="InterPro" id="IPR004839">
    <property type="entry name" value="Aminotransferase_I/II_large"/>
</dbReference>
<protein>
    <recommendedName>
        <fullName evidence="6">Aminotransferase</fullName>
        <ecNumber evidence="6">2.6.1.-</ecNumber>
    </recommendedName>
</protein>
<dbReference type="PANTHER" id="PTHR46383">
    <property type="entry name" value="ASPARTATE AMINOTRANSFERASE"/>
    <property type="match status" value="1"/>
</dbReference>
<keyword evidence="4 6" id="KW-0808">Transferase</keyword>
<dbReference type="InterPro" id="IPR004838">
    <property type="entry name" value="NHTrfase_class1_PyrdxlP-BS"/>
</dbReference>
<dbReference type="InterPro" id="IPR015424">
    <property type="entry name" value="PyrdxlP-dep_Trfase"/>
</dbReference>
<keyword evidence="5" id="KW-0663">Pyridoxal phosphate</keyword>
<dbReference type="Gene3D" id="3.40.640.10">
    <property type="entry name" value="Type I PLP-dependent aspartate aminotransferase-like (Major domain)"/>
    <property type="match status" value="1"/>
</dbReference>
<evidence type="ECO:0000259" key="7">
    <source>
        <dbReference type="Pfam" id="PF00155"/>
    </source>
</evidence>
<dbReference type="Proteomes" id="UP001056535">
    <property type="component" value="Chromosome"/>
</dbReference>
<evidence type="ECO:0000313" key="8">
    <source>
        <dbReference type="EMBL" id="USQ76015.1"/>
    </source>
</evidence>
<keyword evidence="9" id="KW-1185">Reference proteome</keyword>
<feature type="domain" description="Aminotransferase class I/classII large" evidence="7">
    <location>
        <begin position="32"/>
        <end position="378"/>
    </location>
</feature>
<accession>A0ABY4YGW8</accession>